<evidence type="ECO:0000313" key="2">
    <source>
        <dbReference type="EMBL" id="GGM53033.1"/>
    </source>
</evidence>
<protein>
    <submittedName>
        <fullName evidence="2">Uncharacterized protein</fullName>
    </submittedName>
</protein>
<accession>A0A917U270</accession>
<name>A0A917U270_9ACTN</name>
<feature type="region of interest" description="Disordered" evidence="1">
    <location>
        <begin position="16"/>
        <end position="39"/>
    </location>
</feature>
<evidence type="ECO:0000313" key="3">
    <source>
        <dbReference type="Proteomes" id="UP000608890"/>
    </source>
</evidence>
<comment type="caution">
    <text evidence="2">The sequence shown here is derived from an EMBL/GenBank/DDBJ whole genome shotgun (WGS) entry which is preliminary data.</text>
</comment>
<keyword evidence="3" id="KW-1185">Reference proteome</keyword>
<proteinExistence type="predicted"/>
<sequence length="58" mass="6513">MGKAVRHQVASIAAIAEQEDAQEPSQNAPLETSSYQDRGERVVNTPQFRVLLRAKWPH</sequence>
<dbReference type="AlphaFoldDB" id="A0A917U270"/>
<reference evidence="2" key="2">
    <citation type="submission" date="2020-09" db="EMBL/GenBank/DDBJ databases">
        <authorList>
            <person name="Sun Q."/>
            <person name="Zhou Y."/>
        </authorList>
    </citation>
    <scope>NUCLEOTIDE SEQUENCE</scope>
    <source>
        <strain evidence="2">CGMCC 4.7312</strain>
    </source>
</reference>
<evidence type="ECO:0000256" key="1">
    <source>
        <dbReference type="SAM" id="MobiDB-lite"/>
    </source>
</evidence>
<gene>
    <name evidence="2" type="ORF">GCM10011608_42400</name>
</gene>
<dbReference type="EMBL" id="BMNB01000021">
    <property type="protein sequence ID" value="GGM53033.1"/>
    <property type="molecule type" value="Genomic_DNA"/>
</dbReference>
<feature type="compositionally biased region" description="Polar residues" evidence="1">
    <location>
        <begin position="24"/>
        <end position="36"/>
    </location>
</feature>
<organism evidence="2 3">
    <name type="scientific">Micromonospora sonchi</name>
    <dbReference type="NCBI Taxonomy" id="1763543"/>
    <lineage>
        <taxon>Bacteria</taxon>
        <taxon>Bacillati</taxon>
        <taxon>Actinomycetota</taxon>
        <taxon>Actinomycetes</taxon>
        <taxon>Micromonosporales</taxon>
        <taxon>Micromonosporaceae</taxon>
        <taxon>Micromonospora</taxon>
    </lineage>
</organism>
<dbReference type="Proteomes" id="UP000608890">
    <property type="component" value="Unassembled WGS sequence"/>
</dbReference>
<reference evidence="2" key="1">
    <citation type="journal article" date="2014" name="Int. J. Syst. Evol. Microbiol.">
        <title>Complete genome sequence of Corynebacterium casei LMG S-19264T (=DSM 44701T), isolated from a smear-ripened cheese.</title>
        <authorList>
            <consortium name="US DOE Joint Genome Institute (JGI-PGF)"/>
            <person name="Walter F."/>
            <person name="Albersmeier A."/>
            <person name="Kalinowski J."/>
            <person name="Ruckert C."/>
        </authorList>
    </citation>
    <scope>NUCLEOTIDE SEQUENCE</scope>
    <source>
        <strain evidence="2">CGMCC 4.7312</strain>
    </source>
</reference>